<dbReference type="AlphaFoldDB" id="A0A084W0C2"/>
<dbReference type="VEuPathDB" id="VectorBase:ASIC011393"/>
<dbReference type="Proteomes" id="UP000030765">
    <property type="component" value="Unassembled WGS sequence"/>
</dbReference>
<evidence type="ECO:0000313" key="2">
    <source>
        <dbReference type="EnsemblMetazoa" id="ASIC011393-PA"/>
    </source>
</evidence>
<dbReference type="EnsemblMetazoa" id="ASIC011393-RA">
    <property type="protein sequence ID" value="ASIC011393-PA"/>
    <property type="gene ID" value="ASIC011393"/>
</dbReference>
<evidence type="ECO:0000313" key="3">
    <source>
        <dbReference type="Proteomes" id="UP000030765"/>
    </source>
</evidence>
<gene>
    <name evidence="1" type="ORF">ZHAS_00011393</name>
</gene>
<proteinExistence type="predicted"/>
<evidence type="ECO:0000313" key="1">
    <source>
        <dbReference type="EMBL" id="KFB43666.1"/>
    </source>
</evidence>
<reference evidence="1 3" key="1">
    <citation type="journal article" date="2014" name="BMC Genomics">
        <title>Genome sequence of Anopheles sinensis provides insight into genetics basis of mosquito competence for malaria parasites.</title>
        <authorList>
            <person name="Zhou D."/>
            <person name="Zhang D."/>
            <person name="Ding G."/>
            <person name="Shi L."/>
            <person name="Hou Q."/>
            <person name="Ye Y."/>
            <person name="Xu Y."/>
            <person name="Zhou H."/>
            <person name="Xiong C."/>
            <person name="Li S."/>
            <person name="Yu J."/>
            <person name="Hong S."/>
            <person name="Yu X."/>
            <person name="Zou P."/>
            <person name="Chen C."/>
            <person name="Chang X."/>
            <person name="Wang W."/>
            <person name="Lv Y."/>
            <person name="Sun Y."/>
            <person name="Ma L."/>
            <person name="Shen B."/>
            <person name="Zhu C."/>
        </authorList>
    </citation>
    <scope>NUCLEOTIDE SEQUENCE [LARGE SCALE GENOMIC DNA]</scope>
</reference>
<keyword evidence="3" id="KW-1185">Reference proteome</keyword>
<dbReference type="EMBL" id="KE525262">
    <property type="protein sequence ID" value="KFB43666.1"/>
    <property type="molecule type" value="Genomic_DNA"/>
</dbReference>
<accession>A0A084W0C2</accession>
<dbReference type="EMBL" id="ATLV01019116">
    <property type="status" value="NOT_ANNOTATED_CDS"/>
    <property type="molecule type" value="Genomic_DNA"/>
</dbReference>
<organism evidence="1">
    <name type="scientific">Anopheles sinensis</name>
    <name type="common">Mosquito</name>
    <dbReference type="NCBI Taxonomy" id="74873"/>
    <lineage>
        <taxon>Eukaryota</taxon>
        <taxon>Metazoa</taxon>
        <taxon>Ecdysozoa</taxon>
        <taxon>Arthropoda</taxon>
        <taxon>Hexapoda</taxon>
        <taxon>Insecta</taxon>
        <taxon>Pterygota</taxon>
        <taxon>Neoptera</taxon>
        <taxon>Endopterygota</taxon>
        <taxon>Diptera</taxon>
        <taxon>Nematocera</taxon>
        <taxon>Culicoidea</taxon>
        <taxon>Culicidae</taxon>
        <taxon>Anophelinae</taxon>
        <taxon>Anopheles</taxon>
    </lineage>
</organism>
<sequence length="139" mass="15931">MNRDKSEIIAIVRGDLLRLPDKERRKLLNDVTNPKDFVRNESLVVMLKKVFKASDPVVQCVDSLRMLLRMSAGEKVDEVQRADLFEEFNVEDAWRNASNGESRSRILGKMTQDCSQKLAGSREYVLFKDIVMQEVGALK</sequence>
<reference evidence="2" key="2">
    <citation type="submission" date="2020-05" db="UniProtKB">
        <authorList>
            <consortium name="EnsemblMetazoa"/>
        </authorList>
    </citation>
    <scope>IDENTIFICATION</scope>
</reference>
<name>A0A084W0C2_ANOSI</name>
<protein>
    <submittedName>
        <fullName evidence="1 2">Uncharacterized protein</fullName>
    </submittedName>
</protein>